<sequence length="107" mass="11918">MKLLVPLLAVAGLSGCVAYGGDPYYSGGAVYPTSPYYSSGSVYYGNTVPYTVQTAPTYIYDHGGHHRRPRGERDLDRDGIPNRFDRDRDGDGVRNRDDARPNNPRRH</sequence>
<comment type="caution">
    <text evidence="3">The sequence shown here is derived from an EMBL/GenBank/DDBJ whole genome shotgun (WGS) entry which is preliminary data.</text>
</comment>
<keyword evidence="2" id="KW-0732">Signal</keyword>
<organism evidence="3 4">
    <name type="scientific">Ramlibacter lithotrophicus</name>
    <dbReference type="NCBI Taxonomy" id="2606681"/>
    <lineage>
        <taxon>Bacteria</taxon>
        <taxon>Pseudomonadati</taxon>
        <taxon>Pseudomonadota</taxon>
        <taxon>Betaproteobacteria</taxon>
        <taxon>Burkholderiales</taxon>
        <taxon>Comamonadaceae</taxon>
        <taxon>Ramlibacter</taxon>
    </lineage>
</organism>
<dbReference type="InterPro" id="IPR028974">
    <property type="entry name" value="TSP_type-3_rpt"/>
</dbReference>
<evidence type="ECO:0000313" key="4">
    <source>
        <dbReference type="Proteomes" id="UP000521868"/>
    </source>
</evidence>
<feature type="chain" id="PRO_5031547816" description="Lipoprotein" evidence="2">
    <location>
        <begin position="19"/>
        <end position="107"/>
    </location>
</feature>
<dbReference type="EMBL" id="VTOX01000001">
    <property type="protein sequence ID" value="NKE64408.1"/>
    <property type="molecule type" value="Genomic_DNA"/>
</dbReference>
<dbReference type="AlphaFoldDB" id="A0A7X6DC63"/>
<dbReference type="GO" id="GO:0005509">
    <property type="term" value="F:calcium ion binding"/>
    <property type="evidence" value="ECO:0007669"/>
    <property type="project" value="InterPro"/>
</dbReference>
<reference evidence="3 4" key="1">
    <citation type="journal article" date="2020" name="Nature">
        <title>Bacterial chemolithoautotrophy via manganese oxidation.</title>
        <authorList>
            <person name="Yu H."/>
            <person name="Leadbetter J.R."/>
        </authorList>
    </citation>
    <scope>NUCLEOTIDE SEQUENCE [LARGE SCALE GENOMIC DNA]</scope>
    <source>
        <strain evidence="3 4">RBP-1</strain>
    </source>
</reference>
<dbReference type="PROSITE" id="PS51257">
    <property type="entry name" value="PROKAR_LIPOPROTEIN"/>
    <property type="match status" value="1"/>
</dbReference>
<feature type="signal peptide" evidence="2">
    <location>
        <begin position="1"/>
        <end position="18"/>
    </location>
</feature>
<gene>
    <name evidence="3" type="ORF">RAMLITH_01125</name>
</gene>
<keyword evidence="4" id="KW-1185">Reference proteome</keyword>
<accession>A0A7X6DC63</accession>
<evidence type="ECO:0000256" key="1">
    <source>
        <dbReference type="SAM" id="MobiDB-lite"/>
    </source>
</evidence>
<evidence type="ECO:0008006" key="5">
    <source>
        <dbReference type="Google" id="ProtNLM"/>
    </source>
</evidence>
<name>A0A7X6DC63_9BURK</name>
<protein>
    <recommendedName>
        <fullName evidence="5">Lipoprotein</fullName>
    </recommendedName>
</protein>
<evidence type="ECO:0000313" key="3">
    <source>
        <dbReference type="EMBL" id="NKE64408.1"/>
    </source>
</evidence>
<feature type="region of interest" description="Disordered" evidence="1">
    <location>
        <begin position="61"/>
        <end position="107"/>
    </location>
</feature>
<proteinExistence type="predicted"/>
<dbReference type="SUPFAM" id="SSF103647">
    <property type="entry name" value="TSP type-3 repeat"/>
    <property type="match status" value="1"/>
</dbReference>
<dbReference type="RefSeq" id="WP_168105303.1">
    <property type="nucleotide sequence ID" value="NZ_VTOX01000001.1"/>
</dbReference>
<evidence type="ECO:0000256" key="2">
    <source>
        <dbReference type="SAM" id="SignalP"/>
    </source>
</evidence>
<dbReference type="Gene3D" id="4.10.1080.10">
    <property type="entry name" value="TSP type-3 repeat"/>
    <property type="match status" value="1"/>
</dbReference>
<dbReference type="Proteomes" id="UP000521868">
    <property type="component" value="Unassembled WGS sequence"/>
</dbReference>
<feature type="compositionally biased region" description="Basic and acidic residues" evidence="1">
    <location>
        <begin position="71"/>
        <end position="100"/>
    </location>
</feature>